<gene>
    <name evidence="2" type="primary">cas5b</name>
    <name evidence="2" type="ORF">HWQ67_05425</name>
</gene>
<proteinExistence type="predicted"/>
<dbReference type="RefSeq" id="WP_218251631.1">
    <property type="nucleotide sequence ID" value="NZ_JABXWD010000065.1"/>
</dbReference>
<dbReference type="InterPro" id="IPR013337">
    <property type="entry name" value="CRISPR-assoc_prot_Cas5_Tneap"/>
</dbReference>
<evidence type="ECO:0000313" key="2">
    <source>
        <dbReference type="EMBL" id="MBV6341018.1"/>
    </source>
</evidence>
<keyword evidence="1" id="KW-0051">Antiviral defense</keyword>
<reference evidence="2 3" key="1">
    <citation type="journal article" date="2020" name="J Geophys Res Biogeosci">
        <title>Magnetotaxis as an Adaptation to Enable Bacterial Shuttling of Microbial Sulfur and Sulfur Cycling Across Aquatic Oxic#Anoxic Interfaces.</title>
        <authorList>
            <person name="Li J."/>
            <person name="Liu P."/>
            <person name="Wang J."/>
            <person name="Roberts A.P."/>
            <person name="Pan Y."/>
        </authorList>
    </citation>
    <scope>NUCLEOTIDE SEQUENCE [LARGE SCALE GENOMIC DNA]</scope>
    <source>
        <strain evidence="2 3">MYR-1_YQ</strain>
    </source>
</reference>
<sequence>MKVLRIKIHQPSAFYRIHFSYQRLLTYPIPPFSTVKGLMTNLMGLKTGVQDYNQDETLSSLRSGLSMAIHGTYESMTREYIWYRNLTKKSHVARFGSPASRTLDGIVQHPGGQMPVTINVLDNVNLAIYIHHRDDNMLDTIQSAFENPVNRTSTISLGRAEDWLVFNDITTVTLKEDKTSAIPSYTWIPSPAWVNTHYLPSKESYEAFFRNLNCNLVKLPGFYKINSEGVRIFDYYIDVKLYEGLSFKRQTFLMDEDTPVILTTLGQCNDK</sequence>
<protein>
    <submittedName>
        <fullName evidence="2">Type I-B CRISPR-associated protein Cas5</fullName>
    </submittedName>
</protein>
<accession>A0ABS6RXN8</accession>
<evidence type="ECO:0000313" key="3">
    <source>
        <dbReference type="Proteomes" id="UP001196980"/>
    </source>
</evidence>
<name>A0ABS6RXN8_9BACT</name>
<dbReference type="Pfam" id="PF09704">
    <property type="entry name" value="Cas_Cas5d"/>
    <property type="match status" value="1"/>
</dbReference>
<keyword evidence="3" id="KW-1185">Reference proteome</keyword>
<dbReference type="InterPro" id="IPR021124">
    <property type="entry name" value="CRISPR-assoc_prot_Cas5"/>
</dbReference>
<evidence type="ECO:0000256" key="1">
    <source>
        <dbReference type="ARBA" id="ARBA00023118"/>
    </source>
</evidence>
<dbReference type="InterPro" id="IPR013422">
    <property type="entry name" value="CRISPR-assoc_prot_Cas5_N"/>
</dbReference>
<comment type="caution">
    <text evidence="2">The sequence shown here is derived from an EMBL/GenBank/DDBJ whole genome shotgun (WGS) entry which is preliminary data.</text>
</comment>
<organism evidence="2 3">
    <name type="scientific">Candidatus Magnetobacterium casense</name>
    <dbReference type="NCBI Taxonomy" id="1455061"/>
    <lineage>
        <taxon>Bacteria</taxon>
        <taxon>Pseudomonadati</taxon>
        <taxon>Nitrospirota</taxon>
        <taxon>Thermodesulfovibrionia</taxon>
        <taxon>Thermodesulfovibrionales</taxon>
        <taxon>Candidatus Magnetobacteriaceae</taxon>
        <taxon>Candidatus Magnetobacterium</taxon>
    </lineage>
</organism>
<dbReference type="NCBIfam" id="TIGR02593">
    <property type="entry name" value="CRISPR_cas5"/>
    <property type="match status" value="1"/>
</dbReference>
<dbReference type="NCBIfam" id="TIGR01895">
    <property type="entry name" value="cas_Cas5t"/>
    <property type="match status" value="1"/>
</dbReference>
<dbReference type="Proteomes" id="UP001196980">
    <property type="component" value="Unassembled WGS sequence"/>
</dbReference>
<dbReference type="EMBL" id="JABXWD010000065">
    <property type="protein sequence ID" value="MBV6341018.1"/>
    <property type="molecule type" value="Genomic_DNA"/>
</dbReference>